<feature type="region of interest" description="Disordered" evidence="13">
    <location>
        <begin position="487"/>
        <end position="509"/>
    </location>
</feature>
<evidence type="ECO:0000256" key="3">
    <source>
        <dbReference type="ARBA" id="ARBA00010532"/>
    </source>
</evidence>
<dbReference type="PANTHER" id="PTHR11923">
    <property type="entry name" value="SCAVENGER RECEPTOR CLASS B TYPE-1 SR-B1"/>
    <property type="match status" value="1"/>
</dbReference>
<dbReference type="InterPro" id="IPR002159">
    <property type="entry name" value="CD36_fam"/>
</dbReference>
<keyword evidence="7 14" id="KW-0472">Membrane</keyword>
<dbReference type="GeneID" id="106473092"/>
<comment type="similarity">
    <text evidence="3">Belongs to the CD36 family.</text>
</comment>
<evidence type="ECO:0000256" key="7">
    <source>
        <dbReference type="ARBA" id="ARBA00023136"/>
    </source>
</evidence>
<feature type="transmembrane region" description="Helical" evidence="14">
    <location>
        <begin position="439"/>
        <end position="465"/>
    </location>
</feature>
<keyword evidence="10" id="KW-0325">Glycoprotein</keyword>
<evidence type="ECO:0000313" key="16">
    <source>
        <dbReference type="RefSeq" id="XP_013789227.2"/>
    </source>
</evidence>
<evidence type="ECO:0000256" key="1">
    <source>
        <dbReference type="ARBA" id="ARBA00004189"/>
    </source>
</evidence>
<evidence type="ECO:0000256" key="8">
    <source>
        <dbReference type="ARBA" id="ARBA00023157"/>
    </source>
</evidence>
<evidence type="ECO:0000256" key="6">
    <source>
        <dbReference type="ARBA" id="ARBA00022989"/>
    </source>
</evidence>
<evidence type="ECO:0000256" key="12">
    <source>
        <dbReference type="ARBA" id="ARBA00042244"/>
    </source>
</evidence>
<dbReference type="RefSeq" id="XP_022257299.1">
    <property type="nucleotide sequence ID" value="XM_022401591.1"/>
</dbReference>
<accession>A0ABM1TN42</accession>
<evidence type="ECO:0000313" key="20">
    <source>
        <dbReference type="RefSeq" id="XP_022257299.1"/>
    </source>
</evidence>
<evidence type="ECO:0000256" key="4">
    <source>
        <dbReference type="ARBA" id="ARBA00022475"/>
    </source>
</evidence>
<gene>
    <name evidence="16 17 18 19 20" type="primary">LOC106473092</name>
</gene>
<protein>
    <recommendedName>
        <fullName evidence="11">Scavenger receptor class B member 1</fullName>
    </recommendedName>
    <alternativeName>
        <fullName evidence="12">SR-BI</fullName>
    </alternativeName>
</protein>
<evidence type="ECO:0000313" key="15">
    <source>
        <dbReference type="Proteomes" id="UP000694941"/>
    </source>
</evidence>
<feature type="transmembrane region" description="Helical" evidence="14">
    <location>
        <begin position="12"/>
        <end position="37"/>
    </location>
</feature>
<dbReference type="PRINTS" id="PR01609">
    <property type="entry name" value="CD36FAMILY"/>
</dbReference>
<evidence type="ECO:0000256" key="13">
    <source>
        <dbReference type="SAM" id="MobiDB-lite"/>
    </source>
</evidence>
<evidence type="ECO:0000256" key="11">
    <source>
        <dbReference type="ARBA" id="ARBA00040821"/>
    </source>
</evidence>
<dbReference type="RefSeq" id="XP_022257298.1">
    <property type="nucleotide sequence ID" value="XM_022401590.1"/>
</dbReference>
<evidence type="ECO:0000256" key="9">
    <source>
        <dbReference type="ARBA" id="ARBA00023170"/>
    </source>
</evidence>
<keyword evidence="6 14" id="KW-1133">Transmembrane helix</keyword>
<dbReference type="Pfam" id="PF01130">
    <property type="entry name" value="CD36"/>
    <property type="match status" value="1"/>
</dbReference>
<evidence type="ECO:0000256" key="5">
    <source>
        <dbReference type="ARBA" id="ARBA00022692"/>
    </source>
</evidence>
<keyword evidence="8" id="KW-1015">Disulfide bond</keyword>
<reference evidence="16 17" key="1">
    <citation type="submission" date="2025-05" db="UniProtKB">
        <authorList>
            <consortium name="RefSeq"/>
        </authorList>
    </citation>
    <scope>IDENTIFICATION</scope>
    <source>
        <tissue evidence="16 17">Muscle</tissue>
    </source>
</reference>
<keyword evidence="5 14" id="KW-0812">Transmembrane</keyword>
<sequence>MWARFKKMVVTGAIGFAIFILGLTLLFSFPVLFRYLLYENLPLKNGSISYKMWKNIPIPIYQRIYFFNMTNPEEFLQKGTKPKLQELGPYTYRSWWVKRNITWHHNDTVTYREKKKNIFLPELSTGSENDLITTINFPLVAAAAWLRNANSVEKISASIAFFLLKETVFIRRSVRQLTYEGYHDYLTEIASLINPDIPKTRGYFGWLYGRNNSDDGVFTVFTGKDKINKFNLIESWNGASSLKYWNGTCNQIEGTNGELNPPLKEGQDTITIFQPDLCRSWKLEYKEEIKNFGMKSRRFTVKTSVLANSTENPENSCFSTRRHLPSGVMDMSPCKYGSPVGLSLPHFYRASPSYLKAVEGLQPNESRHEFFLDVHPVSGLSTNIGARFQINAILEQDKIIRQFSNITELVLPILWQEVTGFMTKELVEELIRDMENPPFYASICSYCLLAVGGLLLLIATSLFFYHRIGTRQQSRRGSPLLKDEDRLEENHSTKPQTFPEINGHTAGDV</sequence>
<evidence type="ECO:0000313" key="17">
    <source>
        <dbReference type="RefSeq" id="XP_022257296.1"/>
    </source>
</evidence>
<dbReference type="PRINTS" id="PR01610">
    <property type="entry name" value="CD36ANTIGEN"/>
</dbReference>
<keyword evidence="15" id="KW-1185">Reference proteome</keyword>
<dbReference type="RefSeq" id="XP_022257296.1">
    <property type="nucleotide sequence ID" value="XM_022401588.1"/>
</dbReference>
<proteinExistence type="inferred from homology"/>
<organism evidence="15 19">
    <name type="scientific">Limulus polyphemus</name>
    <name type="common">Atlantic horseshoe crab</name>
    <dbReference type="NCBI Taxonomy" id="6850"/>
    <lineage>
        <taxon>Eukaryota</taxon>
        <taxon>Metazoa</taxon>
        <taxon>Ecdysozoa</taxon>
        <taxon>Arthropoda</taxon>
        <taxon>Chelicerata</taxon>
        <taxon>Merostomata</taxon>
        <taxon>Xiphosura</taxon>
        <taxon>Limulidae</taxon>
        <taxon>Limulus</taxon>
    </lineage>
</organism>
<comment type="subcellular location">
    <subcellularLocation>
        <location evidence="2">Cell membrane</location>
        <topology evidence="2">Multi-pass membrane protein</topology>
    </subcellularLocation>
    <subcellularLocation>
        <location evidence="1">Membrane</location>
        <location evidence="1">Caveola</location>
        <topology evidence="1">Multi-pass membrane protein</topology>
    </subcellularLocation>
</comment>
<dbReference type="Proteomes" id="UP000694941">
    <property type="component" value="Unplaced"/>
</dbReference>
<dbReference type="PANTHER" id="PTHR11923:SF110">
    <property type="entry name" value="SCAVENGER RECEPTOR CLASS B MEMBER 1"/>
    <property type="match status" value="1"/>
</dbReference>
<evidence type="ECO:0000313" key="19">
    <source>
        <dbReference type="RefSeq" id="XP_022257298.1"/>
    </source>
</evidence>
<dbReference type="RefSeq" id="XP_022257297.1">
    <property type="nucleotide sequence ID" value="XM_022401589.1"/>
</dbReference>
<evidence type="ECO:0000256" key="10">
    <source>
        <dbReference type="ARBA" id="ARBA00023180"/>
    </source>
</evidence>
<keyword evidence="9" id="KW-0675">Receptor</keyword>
<dbReference type="RefSeq" id="XP_013789227.2">
    <property type="nucleotide sequence ID" value="XM_013933773.2"/>
</dbReference>
<dbReference type="InterPro" id="IPR005428">
    <property type="entry name" value="CD36/SCARB1/SNMP1"/>
</dbReference>
<keyword evidence="4" id="KW-1003">Cell membrane</keyword>
<name>A0ABM1TN42_LIMPO</name>
<evidence type="ECO:0000313" key="18">
    <source>
        <dbReference type="RefSeq" id="XP_022257297.1"/>
    </source>
</evidence>
<evidence type="ECO:0000256" key="2">
    <source>
        <dbReference type="ARBA" id="ARBA00004651"/>
    </source>
</evidence>
<evidence type="ECO:0000256" key="14">
    <source>
        <dbReference type="SAM" id="Phobius"/>
    </source>
</evidence>